<feature type="region of interest" description="Disordered" evidence="3">
    <location>
        <begin position="24"/>
        <end position="50"/>
    </location>
</feature>
<name>A0ABQ9Y9J9_9EUKA</name>
<evidence type="ECO:0000256" key="2">
    <source>
        <dbReference type="RuleBase" id="RU361272"/>
    </source>
</evidence>
<dbReference type="InterPro" id="IPR002715">
    <property type="entry name" value="Nas_poly-pep-assoc_cplx_dom"/>
</dbReference>
<sequence length="146" mass="15855">MGKGKGQKAQPKVDIEKLRSMANQVRTGGKGSVRRKVKVVSRPSGGDSQKLQSFIQQNNCHPIPGIDGVEMVKNDGTVMDFKNPKVTLNMQSNVTVVEGKFETKSLADMLKGIDQLKLLQEQLQKADKSGAIPTNVTSNFDAEASQ</sequence>
<dbReference type="CDD" id="cd22055">
    <property type="entry name" value="NAC_BTF3"/>
    <property type="match status" value="1"/>
</dbReference>
<feature type="domain" description="NAC-A/B" evidence="4">
    <location>
        <begin position="45"/>
        <end position="110"/>
    </location>
</feature>
<dbReference type="InterPro" id="IPR038187">
    <property type="entry name" value="NAC_A/B_dom_sf"/>
</dbReference>
<dbReference type="Proteomes" id="UP001281761">
    <property type="component" value="Unassembled WGS sequence"/>
</dbReference>
<protein>
    <recommendedName>
        <fullName evidence="2">Nascent polypeptide-associated complex subunit beta</fullName>
    </recommendedName>
</protein>
<dbReference type="InterPro" id="IPR039370">
    <property type="entry name" value="BTF3"/>
</dbReference>
<evidence type="ECO:0000313" key="6">
    <source>
        <dbReference type="Proteomes" id="UP001281761"/>
    </source>
</evidence>
<feature type="compositionally biased region" description="Polar residues" evidence="3">
    <location>
        <begin position="132"/>
        <end position="146"/>
    </location>
</feature>
<dbReference type="SMART" id="SM01407">
    <property type="entry name" value="NAC"/>
    <property type="match status" value="1"/>
</dbReference>
<dbReference type="EMBL" id="JARBJD010000023">
    <property type="protein sequence ID" value="KAK2960381.1"/>
    <property type="molecule type" value="Genomic_DNA"/>
</dbReference>
<proteinExistence type="inferred from homology"/>
<keyword evidence="6" id="KW-1185">Reference proteome</keyword>
<comment type="subunit">
    <text evidence="2">Part of the nascent polypeptide-associated complex (NAC).</text>
</comment>
<keyword evidence="2" id="KW-0804">Transcription</keyword>
<feature type="region of interest" description="Disordered" evidence="3">
    <location>
        <begin position="125"/>
        <end position="146"/>
    </location>
</feature>
<accession>A0ABQ9Y9J9</accession>
<comment type="similarity">
    <text evidence="1 2">Belongs to the NAC-beta family.</text>
</comment>
<evidence type="ECO:0000256" key="1">
    <source>
        <dbReference type="ARBA" id="ARBA00005296"/>
    </source>
</evidence>
<evidence type="ECO:0000259" key="4">
    <source>
        <dbReference type="PROSITE" id="PS51151"/>
    </source>
</evidence>
<keyword evidence="2" id="KW-0805">Transcription regulation</keyword>
<evidence type="ECO:0000313" key="5">
    <source>
        <dbReference type="EMBL" id="KAK2960381.1"/>
    </source>
</evidence>
<dbReference type="PROSITE" id="PS51151">
    <property type="entry name" value="NAC_AB"/>
    <property type="match status" value="1"/>
</dbReference>
<organism evidence="5 6">
    <name type="scientific">Blattamonas nauphoetae</name>
    <dbReference type="NCBI Taxonomy" id="2049346"/>
    <lineage>
        <taxon>Eukaryota</taxon>
        <taxon>Metamonada</taxon>
        <taxon>Preaxostyla</taxon>
        <taxon>Oxymonadida</taxon>
        <taxon>Blattamonas</taxon>
    </lineage>
</organism>
<evidence type="ECO:0000256" key="3">
    <source>
        <dbReference type="SAM" id="MobiDB-lite"/>
    </source>
</evidence>
<comment type="caution">
    <text evidence="5">The sequence shown here is derived from an EMBL/GenBank/DDBJ whole genome shotgun (WGS) entry which is preliminary data.</text>
</comment>
<dbReference type="Pfam" id="PF01849">
    <property type="entry name" value="NAC"/>
    <property type="match status" value="1"/>
</dbReference>
<dbReference type="Gene3D" id="2.20.70.30">
    <property type="entry name" value="Nascent polypeptide-associated complex domain"/>
    <property type="match status" value="1"/>
</dbReference>
<dbReference type="PANTHER" id="PTHR10351">
    <property type="entry name" value="TRANSCRIPTION FACTOR BTF3 FAMILY MEMBER"/>
    <property type="match status" value="1"/>
</dbReference>
<reference evidence="5 6" key="1">
    <citation type="journal article" date="2022" name="bioRxiv">
        <title>Genomics of Preaxostyla Flagellates Illuminates Evolutionary Transitions and the Path Towards Mitochondrial Loss.</title>
        <authorList>
            <person name="Novak L.V.F."/>
            <person name="Treitli S.C."/>
            <person name="Pyrih J."/>
            <person name="Halakuc P."/>
            <person name="Pipaliya S.V."/>
            <person name="Vacek V."/>
            <person name="Brzon O."/>
            <person name="Soukal P."/>
            <person name="Eme L."/>
            <person name="Dacks J.B."/>
            <person name="Karnkowska A."/>
            <person name="Elias M."/>
            <person name="Hampl V."/>
        </authorList>
    </citation>
    <scope>NUCLEOTIDE SEQUENCE [LARGE SCALE GENOMIC DNA]</scope>
    <source>
        <strain evidence="5">NAU3</strain>
        <tissue evidence="5">Gut</tissue>
    </source>
</reference>
<gene>
    <name evidence="5" type="ORF">BLNAU_4598</name>
</gene>